<sequence length="128" mass="13946">MNRKPTSSSSRRVSPPIRLLHVSGRVNQTMTKPTPILINMRADEDPKWSTATRRRTSNGGRDVFPSKCELEPHATPKVGQRCRAGGCDCQCLCGFEGGCGRGCGCVKTPPRGGCGPKLALEQLNFRFD</sequence>
<feature type="region of interest" description="Disordered" evidence="1">
    <location>
        <begin position="41"/>
        <end position="61"/>
    </location>
</feature>
<name>H6BRK5_EXODN</name>
<keyword evidence="3" id="KW-1185">Reference proteome</keyword>
<protein>
    <recommendedName>
        <fullName evidence="4">Metallothionein</fullName>
    </recommendedName>
</protein>
<dbReference type="VEuPathDB" id="FungiDB:HMPREF1120_02899"/>
<dbReference type="AlphaFoldDB" id="H6BRK5"/>
<reference evidence="2" key="1">
    <citation type="submission" date="2011-07" db="EMBL/GenBank/DDBJ databases">
        <title>The Genome Sequence of Exophiala (Wangiella) dermatitidis NIH/UT8656.</title>
        <authorList>
            <consortium name="The Broad Institute Genome Sequencing Platform"/>
            <person name="Cuomo C."/>
            <person name="Wang Z."/>
            <person name="Hunicke-Smith S."/>
            <person name="Szanislo P.J."/>
            <person name="Earl A."/>
            <person name="Young S.K."/>
            <person name="Zeng Q."/>
            <person name="Gargeya S."/>
            <person name="Fitzgerald M."/>
            <person name="Haas B."/>
            <person name="Abouelleil A."/>
            <person name="Alvarado L."/>
            <person name="Arachchi H.M."/>
            <person name="Berlin A."/>
            <person name="Brown A."/>
            <person name="Chapman S.B."/>
            <person name="Chen Z."/>
            <person name="Dunbar C."/>
            <person name="Freedman E."/>
            <person name="Gearin G."/>
            <person name="Gellesch M."/>
            <person name="Goldberg J."/>
            <person name="Griggs A."/>
            <person name="Gujja S."/>
            <person name="Heiman D."/>
            <person name="Howarth C."/>
            <person name="Larson L."/>
            <person name="Lui A."/>
            <person name="MacDonald P.J.P."/>
            <person name="Montmayeur A."/>
            <person name="Murphy C."/>
            <person name="Neiman D."/>
            <person name="Pearson M."/>
            <person name="Priest M."/>
            <person name="Roberts A."/>
            <person name="Saif S."/>
            <person name="Shea T."/>
            <person name="Shenoy N."/>
            <person name="Sisk P."/>
            <person name="Stolte C."/>
            <person name="Sykes S."/>
            <person name="Wortman J."/>
            <person name="Nusbaum C."/>
            <person name="Birren B."/>
        </authorList>
    </citation>
    <scope>NUCLEOTIDE SEQUENCE</scope>
    <source>
        <strain evidence="2">NIH/UT8656</strain>
    </source>
</reference>
<dbReference type="Proteomes" id="UP000007304">
    <property type="component" value="Unassembled WGS sequence"/>
</dbReference>
<dbReference type="GeneID" id="20307538"/>
<evidence type="ECO:0000313" key="3">
    <source>
        <dbReference type="Proteomes" id="UP000007304"/>
    </source>
</evidence>
<proteinExistence type="predicted"/>
<gene>
    <name evidence="2" type="ORF">HMPREF1120_02899</name>
</gene>
<dbReference type="EMBL" id="JH226131">
    <property type="protein sequence ID" value="EHY54734.1"/>
    <property type="molecule type" value="Genomic_DNA"/>
</dbReference>
<organism evidence="2 3">
    <name type="scientific">Exophiala dermatitidis (strain ATCC 34100 / CBS 525.76 / NIH/UT8656)</name>
    <name type="common">Black yeast</name>
    <name type="synonym">Wangiella dermatitidis</name>
    <dbReference type="NCBI Taxonomy" id="858893"/>
    <lineage>
        <taxon>Eukaryota</taxon>
        <taxon>Fungi</taxon>
        <taxon>Dikarya</taxon>
        <taxon>Ascomycota</taxon>
        <taxon>Pezizomycotina</taxon>
        <taxon>Eurotiomycetes</taxon>
        <taxon>Chaetothyriomycetidae</taxon>
        <taxon>Chaetothyriales</taxon>
        <taxon>Herpotrichiellaceae</taxon>
        <taxon>Exophiala</taxon>
    </lineage>
</organism>
<dbReference type="InParanoid" id="H6BRK5"/>
<dbReference type="RefSeq" id="XP_009155195.1">
    <property type="nucleotide sequence ID" value="XM_009156947.1"/>
</dbReference>
<evidence type="ECO:0000313" key="2">
    <source>
        <dbReference type="EMBL" id="EHY54734.1"/>
    </source>
</evidence>
<accession>H6BRK5</accession>
<evidence type="ECO:0008006" key="4">
    <source>
        <dbReference type="Google" id="ProtNLM"/>
    </source>
</evidence>
<dbReference type="HOGENOM" id="CLU_1959586_0_0_1"/>
<evidence type="ECO:0000256" key="1">
    <source>
        <dbReference type="SAM" id="MobiDB-lite"/>
    </source>
</evidence>